<proteinExistence type="predicted"/>
<accession>A0AAV2E1R4</accession>
<sequence>MSTSDIWCTTQILATSLPTRVAAQLGLTDRHFLRLVSGAEHNGHHAYGGPHHEGGLTLRVDLTWCTSAEWSTLRDSDLQESSEL</sequence>
<evidence type="ECO:0000313" key="1">
    <source>
        <dbReference type="EMBL" id="CAL1379642.1"/>
    </source>
</evidence>
<reference evidence="1 2" key="1">
    <citation type="submission" date="2024-04" db="EMBL/GenBank/DDBJ databases">
        <authorList>
            <person name="Fracassetti M."/>
        </authorList>
    </citation>
    <scope>NUCLEOTIDE SEQUENCE [LARGE SCALE GENOMIC DNA]</scope>
</reference>
<evidence type="ECO:0000313" key="2">
    <source>
        <dbReference type="Proteomes" id="UP001497516"/>
    </source>
</evidence>
<dbReference type="Proteomes" id="UP001497516">
    <property type="component" value="Chromosome 3"/>
</dbReference>
<gene>
    <name evidence="1" type="ORF">LTRI10_LOCUS21148</name>
</gene>
<organism evidence="1 2">
    <name type="scientific">Linum trigynum</name>
    <dbReference type="NCBI Taxonomy" id="586398"/>
    <lineage>
        <taxon>Eukaryota</taxon>
        <taxon>Viridiplantae</taxon>
        <taxon>Streptophyta</taxon>
        <taxon>Embryophyta</taxon>
        <taxon>Tracheophyta</taxon>
        <taxon>Spermatophyta</taxon>
        <taxon>Magnoliopsida</taxon>
        <taxon>eudicotyledons</taxon>
        <taxon>Gunneridae</taxon>
        <taxon>Pentapetalae</taxon>
        <taxon>rosids</taxon>
        <taxon>fabids</taxon>
        <taxon>Malpighiales</taxon>
        <taxon>Linaceae</taxon>
        <taxon>Linum</taxon>
    </lineage>
</organism>
<keyword evidence="2" id="KW-1185">Reference proteome</keyword>
<dbReference type="AlphaFoldDB" id="A0AAV2E1R4"/>
<name>A0AAV2E1R4_9ROSI</name>
<protein>
    <submittedName>
        <fullName evidence="1">Uncharacterized protein</fullName>
    </submittedName>
</protein>
<dbReference type="EMBL" id="OZ034816">
    <property type="protein sequence ID" value="CAL1379642.1"/>
    <property type="molecule type" value="Genomic_DNA"/>
</dbReference>